<feature type="domain" description="EGF-like" evidence="1 2">
    <location>
        <begin position="36"/>
        <end position="47"/>
    </location>
</feature>
<dbReference type="InterPro" id="IPR000742">
    <property type="entry name" value="EGF"/>
</dbReference>
<dbReference type="Proteomes" id="UP000597762">
    <property type="component" value="Unassembled WGS sequence"/>
</dbReference>
<organism evidence="3 4">
    <name type="scientific">Acanthosepion pharaonis</name>
    <name type="common">Pharaoh cuttlefish</name>
    <name type="synonym">Sepia pharaonis</name>
    <dbReference type="NCBI Taxonomy" id="158019"/>
    <lineage>
        <taxon>Eukaryota</taxon>
        <taxon>Metazoa</taxon>
        <taxon>Spiralia</taxon>
        <taxon>Lophotrochozoa</taxon>
        <taxon>Mollusca</taxon>
        <taxon>Cephalopoda</taxon>
        <taxon>Coleoidea</taxon>
        <taxon>Decapodiformes</taxon>
        <taxon>Sepiida</taxon>
        <taxon>Sepiina</taxon>
        <taxon>Sepiidae</taxon>
        <taxon>Acanthosepion</taxon>
    </lineage>
</organism>
<evidence type="ECO:0000313" key="4">
    <source>
        <dbReference type="Proteomes" id="UP000597762"/>
    </source>
</evidence>
<comment type="caution">
    <text evidence="3">The sequence shown here is derived from an EMBL/GenBank/DDBJ whole genome shotgun (WGS) entry which is preliminary data.</text>
</comment>
<gene>
    <name evidence="3" type="ORF">SPHA_3841</name>
</gene>
<name>A0A812AQU8_ACAPH</name>
<dbReference type="PROSITE" id="PS00022">
    <property type="entry name" value="EGF_1"/>
    <property type="match status" value="1"/>
</dbReference>
<keyword evidence="4" id="KW-1185">Reference proteome</keyword>
<dbReference type="EMBL" id="CAHIKZ030000115">
    <property type="protein sequence ID" value="CAE1153376.1"/>
    <property type="molecule type" value="Genomic_DNA"/>
</dbReference>
<protein>
    <recommendedName>
        <fullName evidence="1 2">EGF-like domain-containing protein</fullName>
    </recommendedName>
</protein>
<evidence type="ECO:0000313" key="3">
    <source>
        <dbReference type="EMBL" id="CAE1153376.1"/>
    </source>
</evidence>
<dbReference type="PROSITE" id="PS01186">
    <property type="entry name" value="EGF_2"/>
    <property type="match status" value="1"/>
</dbReference>
<proteinExistence type="predicted"/>
<sequence length="246" mass="28194">MTSLQDCNNHEMNEKCSTWEMIDPCLNGGTLINNICVCPLPYKGVRCQFYQPVSCLEICQMSLNKNQTVVSQMYFLYTSTQKRIEVFCDFKNETFGTMFIPRSSLFQLTQSEFKEFVPDSKEFIFRERLDNQEENEAIISTLPSFQGQPWTITLRADTTKFDLLPQEPKSPYIYIGGIPRDKIAEAKKFISSAWHGVCIKILYPSLELLQDLYSDNKARTKSVFSQRIATATTATTKNGISFITSL</sequence>
<dbReference type="Gene3D" id="2.10.25.10">
    <property type="entry name" value="Laminin"/>
    <property type="match status" value="1"/>
</dbReference>
<evidence type="ECO:0000259" key="2">
    <source>
        <dbReference type="PROSITE" id="PS01186"/>
    </source>
</evidence>
<dbReference type="AlphaFoldDB" id="A0A812AQU8"/>
<evidence type="ECO:0000259" key="1">
    <source>
        <dbReference type="PROSITE" id="PS00022"/>
    </source>
</evidence>
<reference evidence="3" key="1">
    <citation type="submission" date="2021-01" db="EMBL/GenBank/DDBJ databases">
        <authorList>
            <person name="Li R."/>
            <person name="Bekaert M."/>
        </authorList>
    </citation>
    <scope>NUCLEOTIDE SEQUENCE</scope>
    <source>
        <strain evidence="3">Farmed</strain>
    </source>
</reference>
<accession>A0A812AQU8</accession>